<dbReference type="EMBL" id="FNDS01000009">
    <property type="protein sequence ID" value="SDI44658.1"/>
    <property type="molecule type" value="Genomic_DNA"/>
</dbReference>
<organism evidence="3 4">
    <name type="scientific">Pseudomonas panipatensis</name>
    <dbReference type="NCBI Taxonomy" id="428992"/>
    <lineage>
        <taxon>Bacteria</taxon>
        <taxon>Pseudomonadati</taxon>
        <taxon>Pseudomonadota</taxon>
        <taxon>Gammaproteobacteria</taxon>
        <taxon>Pseudomonadales</taxon>
        <taxon>Pseudomonadaceae</taxon>
        <taxon>Pseudomonas</taxon>
    </lineage>
</organism>
<evidence type="ECO:0000259" key="2">
    <source>
        <dbReference type="Pfam" id="PF01266"/>
    </source>
</evidence>
<dbReference type="PANTHER" id="PTHR13847">
    <property type="entry name" value="SARCOSINE DEHYDROGENASE-RELATED"/>
    <property type="match status" value="1"/>
</dbReference>
<dbReference type="OrthoDB" id="6925984at2"/>
<keyword evidence="1" id="KW-0560">Oxidoreductase</keyword>
<dbReference type="Gene3D" id="3.30.9.10">
    <property type="entry name" value="D-Amino Acid Oxidase, subunit A, domain 2"/>
    <property type="match status" value="1"/>
</dbReference>
<dbReference type="GO" id="GO:0016491">
    <property type="term" value="F:oxidoreductase activity"/>
    <property type="evidence" value="ECO:0007669"/>
    <property type="project" value="UniProtKB-KW"/>
</dbReference>
<dbReference type="InterPro" id="IPR006076">
    <property type="entry name" value="FAD-dep_OxRdtase"/>
</dbReference>
<evidence type="ECO:0000313" key="3">
    <source>
        <dbReference type="EMBL" id="SDI44658.1"/>
    </source>
</evidence>
<feature type="domain" description="FAD dependent oxidoreductase" evidence="2">
    <location>
        <begin position="32"/>
        <end position="383"/>
    </location>
</feature>
<evidence type="ECO:0000313" key="4">
    <source>
        <dbReference type="Proteomes" id="UP000199636"/>
    </source>
</evidence>
<dbReference type="STRING" id="428992.SAMN05216272_109139"/>
<sequence>MKITKTSFTNYWQSEAGPFPAYAAALPRQARCLVIGGGYTGLSSALHLAPRQQGIVVIEAQQLGEGASGRNGGQVIPGLKLGPQALRERFGERRAEPLIRAAYGAADRVFELIREHAIDCSARQNGWLLATHSPAALATQAQRAAERREVGADMHLLDAVEVRRLIGSAAYVGGVFDPRGGMLQPLRYLHGLAGAAQALGVSIHEKVRALSLSRSGGRWTVVTSAGEIQAEQVLIATNAYSDNLLPGLRQTHVPLWSLQAATEPLPAALLERILPGDLPVSDSFRVLRYFRRSDDGRLLLGTRGAFTDRVGAGDAQRVAREMLSIFPALAGTALSHCWSGRIAVPASQIPMLHRPQPGLTVALGYYGRGVAMATLMGSFVADLIDGLPEQESIYPVTPYRPLPGAALHRTVARVTANALRLRDIIERRLLDTTP</sequence>
<protein>
    <submittedName>
        <fullName evidence="3">Sarcosine oxidase</fullName>
    </submittedName>
</protein>
<reference evidence="4" key="1">
    <citation type="submission" date="2016-10" db="EMBL/GenBank/DDBJ databases">
        <authorList>
            <person name="Varghese N."/>
            <person name="Submissions S."/>
        </authorList>
    </citation>
    <scope>NUCLEOTIDE SEQUENCE [LARGE SCALE GENOMIC DNA]</scope>
    <source>
        <strain evidence="4">CCM 7469</strain>
    </source>
</reference>
<dbReference type="SUPFAM" id="SSF51905">
    <property type="entry name" value="FAD/NAD(P)-binding domain"/>
    <property type="match status" value="1"/>
</dbReference>
<dbReference type="GO" id="GO:0005737">
    <property type="term" value="C:cytoplasm"/>
    <property type="evidence" value="ECO:0007669"/>
    <property type="project" value="TreeGrafter"/>
</dbReference>
<dbReference type="Gene3D" id="3.50.50.60">
    <property type="entry name" value="FAD/NAD(P)-binding domain"/>
    <property type="match status" value="1"/>
</dbReference>
<dbReference type="Proteomes" id="UP000199636">
    <property type="component" value="Unassembled WGS sequence"/>
</dbReference>
<gene>
    <name evidence="3" type="ORF">SAMN05216272_109139</name>
</gene>
<accession>A0A1G8KMM8</accession>
<dbReference type="AlphaFoldDB" id="A0A1G8KMM8"/>
<keyword evidence="4" id="KW-1185">Reference proteome</keyword>
<name>A0A1G8KMM8_9PSED</name>
<evidence type="ECO:0000256" key="1">
    <source>
        <dbReference type="ARBA" id="ARBA00023002"/>
    </source>
</evidence>
<dbReference type="InterPro" id="IPR036188">
    <property type="entry name" value="FAD/NAD-bd_sf"/>
</dbReference>
<dbReference type="RefSeq" id="WP_090265809.1">
    <property type="nucleotide sequence ID" value="NZ_FNDS01000009.1"/>
</dbReference>
<dbReference type="Pfam" id="PF01266">
    <property type="entry name" value="DAO"/>
    <property type="match status" value="1"/>
</dbReference>
<proteinExistence type="predicted"/>
<dbReference type="PANTHER" id="PTHR13847:SF281">
    <property type="entry name" value="FAD DEPENDENT OXIDOREDUCTASE DOMAIN-CONTAINING PROTEIN"/>
    <property type="match status" value="1"/>
</dbReference>